<evidence type="ECO:0000256" key="5">
    <source>
        <dbReference type="ARBA" id="ARBA00022989"/>
    </source>
</evidence>
<evidence type="ECO:0000256" key="7">
    <source>
        <dbReference type="SAM" id="Phobius"/>
    </source>
</evidence>
<dbReference type="RefSeq" id="WP_134170752.1">
    <property type="nucleotide sequence ID" value="NZ_SODD01000040.1"/>
</dbReference>
<feature type="domain" description="Major facilitator superfamily (MFS) profile" evidence="8">
    <location>
        <begin position="1"/>
        <end position="393"/>
    </location>
</feature>
<dbReference type="PANTHER" id="PTHR23517">
    <property type="entry name" value="RESISTANCE PROTEIN MDTM, PUTATIVE-RELATED-RELATED"/>
    <property type="match status" value="1"/>
</dbReference>
<dbReference type="InterPro" id="IPR036259">
    <property type="entry name" value="MFS_trans_sf"/>
</dbReference>
<evidence type="ECO:0000256" key="6">
    <source>
        <dbReference type="ARBA" id="ARBA00023136"/>
    </source>
</evidence>
<dbReference type="InterPro" id="IPR011701">
    <property type="entry name" value="MFS"/>
</dbReference>
<evidence type="ECO:0000256" key="4">
    <source>
        <dbReference type="ARBA" id="ARBA00022692"/>
    </source>
</evidence>
<feature type="transmembrane region" description="Helical" evidence="7">
    <location>
        <begin position="283"/>
        <end position="301"/>
    </location>
</feature>
<dbReference type="SUPFAM" id="SSF103473">
    <property type="entry name" value="MFS general substrate transporter"/>
    <property type="match status" value="1"/>
</dbReference>
<comment type="caution">
    <text evidence="9">The sequence shown here is derived from an EMBL/GenBank/DDBJ whole genome shotgun (WGS) entry which is preliminary data.</text>
</comment>
<feature type="transmembrane region" description="Helical" evidence="7">
    <location>
        <begin position="133"/>
        <end position="157"/>
    </location>
</feature>
<dbReference type="GO" id="GO:0005886">
    <property type="term" value="C:plasma membrane"/>
    <property type="evidence" value="ECO:0007669"/>
    <property type="project" value="UniProtKB-SubCell"/>
</dbReference>
<keyword evidence="2" id="KW-0813">Transport</keyword>
<evidence type="ECO:0000256" key="1">
    <source>
        <dbReference type="ARBA" id="ARBA00004651"/>
    </source>
</evidence>
<feature type="transmembrane region" description="Helical" evidence="7">
    <location>
        <begin position="98"/>
        <end position="121"/>
    </location>
</feature>
<dbReference type="Pfam" id="PF07690">
    <property type="entry name" value="MFS_1"/>
    <property type="match status" value="1"/>
</dbReference>
<evidence type="ECO:0000256" key="3">
    <source>
        <dbReference type="ARBA" id="ARBA00022475"/>
    </source>
</evidence>
<dbReference type="EMBL" id="SODD01000040">
    <property type="protein sequence ID" value="TDW14536.1"/>
    <property type="molecule type" value="Genomic_DNA"/>
</dbReference>
<feature type="transmembrane region" description="Helical" evidence="7">
    <location>
        <begin position="163"/>
        <end position="181"/>
    </location>
</feature>
<feature type="transmembrane region" description="Helical" evidence="7">
    <location>
        <begin position="349"/>
        <end position="365"/>
    </location>
</feature>
<keyword evidence="6 7" id="KW-0472">Membrane</keyword>
<feature type="transmembrane region" description="Helical" evidence="7">
    <location>
        <begin position="307"/>
        <end position="328"/>
    </location>
</feature>
<dbReference type="PROSITE" id="PS50850">
    <property type="entry name" value="MFS"/>
    <property type="match status" value="1"/>
</dbReference>
<dbReference type="OrthoDB" id="85643at2"/>
<feature type="transmembrane region" description="Helical" evidence="7">
    <location>
        <begin position="252"/>
        <end position="274"/>
    </location>
</feature>
<organism evidence="9 10">
    <name type="scientific">Breznakia blatticola</name>
    <dbReference type="NCBI Taxonomy" id="1754012"/>
    <lineage>
        <taxon>Bacteria</taxon>
        <taxon>Bacillati</taxon>
        <taxon>Bacillota</taxon>
        <taxon>Erysipelotrichia</taxon>
        <taxon>Erysipelotrichales</taxon>
        <taxon>Erysipelotrichaceae</taxon>
        <taxon>Breznakia</taxon>
    </lineage>
</organism>
<dbReference type="InterPro" id="IPR050171">
    <property type="entry name" value="MFS_Transporters"/>
</dbReference>
<reference evidence="9 10" key="1">
    <citation type="submission" date="2019-03" db="EMBL/GenBank/DDBJ databases">
        <title>Genomic Encyclopedia of Type Strains, Phase IV (KMG-IV): sequencing the most valuable type-strain genomes for metagenomic binning, comparative biology and taxonomic classification.</title>
        <authorList>
            <person name="Goeker M."/>
        </authorList>
    </citation>
    <scope>NUCLEOTIDE SEQUENCE [LARGE SCALE GENOMIC DNA]</scope>
    <source>
        <strain evidence="9 10">DSM 28867</strain>
    </source>
</reference>
<feature type="transmembrane region" description="Helical" evidence="7">
    <location>
        <begin position="74"/>
        <end position="92"/>
    </location>
</feature>
<keyword evidence="10" id="KW-1185">Reference proteome</keyword>
<keyword evidence="4 7" id="KW-0812">Transmembrane</keyword>
<proteinExistence type="predicted"/>
<feature type="transmembrane region" description="Helical" evidence="7">
    <location>
        <begin position="371"/>
        <end position="390"/>
    </location>
</feature>
<keyword evidence="3" id="KW-1003">Cell membrane</keyword>
<name>A0A4R7ZCI2_9FIRM</name>
<evidence type="ECO:0000313" key="9">
    <source>
        <dbReference type="EMBL" id="TDW14536.1"/>
    </source>
</evidence>
<keyword evidence="5 7" id="KW-1133">Transmembrane helix</keyword>
<dbReference type="AlphaFoldDB" id="A0A4R7ZCI2"/>
<evidence type="ECO:0000259" key="8">
    <source>
        <dbReference type="PROSITE" id="PS50850"/>
    </source>
</evidence>
<dbReference type="PANTHER" id="PTHR23517:SF3">
    <property type="entry name" value="INTEGRAL MEMBRANE TRANSPORT PROTEIN"/>
    <property type="match status" value="1"/>
</dbReference>
<dbReference type="InterPro" id="IPR020846">
    <property type="entry name" value="MFS_dom"/>
</dbReference>
<dbReference type="Proteomes" id="UP000294743">
    <property type="component" value="Unassembled WGS sequence"/>
</dbReference>
<protein>
    <submittedName>
        <fullName evidence="9">DHA1 family multidrug resistance protein-like MFS transporter</fullName>
    </submittedName>
</protein>
<evidence type="ECO:0000256" key="2">
    <source>
        <dbReference type="ARBA" id="ARBA00022448"/>
    </source>
</evidence>
<dbReference type="Gene3D" id="1.20.1250.20">
    <property type="entry name" value="MFS general substrate transporter like domains"/>
    <property type="match status" value="1"/>
</dbReference>
<gene>
    <name evidence="9" type="ORF">EDD63_1405</name>
</gene>
<dbReference type="GO" id="GO:0022857">
    <property type="term" value="F:transmembrane transporter activity"/>
    <property type="evidence" value="ECO:0007669"/>
    <property type="project" value="InterPro"/>
</dbReference>
<comment type="subcellular location">
    <subcellularLocation>
        <location evidence="1">Cell membrane</location>
        <topology evidence="1">Multi-pass membrane protein</topology>
    </subcellularLocation>
</comment>
<evidence type="ECO:0000313" key="10">
    <source>
        <dbReference type="Proteomes" id="UP000294743"/>
    </source>
</evidence>
<sequence>MSKQQNRRMYLFLVVVAIEIMAANFAHPITPTLLKNLHMPDYMFGFVYAGMSFTNFLFSPMWATLGKRLGSKKTLLICCCGYGLGQFLFMVFKTPILIMIARMVSGFFVGGIFVSQLTYIIHKADYENRGKFLALNATIQTVFGAFGFMIGGFSGLISTEFTFMLQVVTLVASGILFYFILEEDKEIQTEKFSFSKEANPFRAFFNARKFMNVGFVVLFIVVFLTSLATTTYDQSLNYYLKDVFNFNSSYNGIMKAVVGLISLLANTTISLWIMRHTNVAKSFVVVCMIAALLLFGVYMSVDVIPFAFFNILFFGANAIYIPLIQDLCAKHADEAHSGEVMGFYNSMKSMGMVIGGVYAGAIYTIGPKLSFLSSSISFGLSACLIFILVIKRVLKFKS</sequence>
<feature type="transmembrane region" description="Helical" evidence="7">
    <location>
        <begin position="210"/>
        <end position="232"/>
    </location>
</feature>
<feature type="transmembrane region" description="Helical" evidence="7">
    <location>
        <begin position="42"/>
        <end position="62"/>
    </location>
</feature>
<accession>A0A4R7ZCI2</accession>